<dbReference type="RefSeq" id="WP_233421093.1">
    <property type="nucleotide sequence ID" value="NZ_JAUSVM010000001.1"/>
</dbReference>
<evidence type="ECO:0000256" key="4">
    <source>
        <dbReference type="ARBA" id="ARBA00023008"/>
    </source>
</evidence>
<accession>A0ABU0GL07</accession>
<dbReference type="Pfam" id="PF04234">
    <property type="entry name" value="CopC"/>
    <property type="match status" value="1"/>
</dbReference>
<comment type="caution">
    <text evidence="9">The sequence shown here is derived from an EMBL/GenBank/DDBJ whole genome shotgun (WGS) entry which is preliminary data.</text>
</comment>
<name>A0ABU0GL07_9CELL</name>
<dbReference type="Proteomes" id="UP001240250">
    <property type="component" value="Unassembled WGS sequence"/>
</dbReference>
<dbReference type="InterPro" id="IPR014755">
    <property type="entry name" value="Cu-Rt/internalin_Ig-like"/>
</dbReference>
<dbReference type="PANTHER" id="PTHR34820:SF4">
    <property type="entry name" value="INNER MEMBRANE PROTEIN YEBZ"/>
    <property type="match status" value="1"/>
</dbReference>
<evidence type="ECO:0000256" key="7">
    <source>
        <dbReference type="SAM" id="SignalP"/>
    </source>
</evidence>
<keyword evidence="2" id="KW-0479">Metal-binding</keyword>
<keyword evidence="6" id="KW-1133">Transmembrane helix</keyword>
<evidence type="ECO:0000259" key="8">
    <source>
        <dbReference type="Pfam" id="PF04234"/>
    </source>
</evidence>
<dbReference type="InterPro" id="IPR007348">
    <property type="entry name" value="CopC_dom"/>
</dbReference>
<evidence type="ECO:0000256" key="3">
    <source>
        <dbReference type="ARBA" id="ARBA00022729"/>
    </source>
</evidence>
<dbReference type="EMBL" id="JAUSVM010000001">
    <property type="protein sequence ID" value="MDQ0425619.1"/>
    <property type="molecule type" value="Genomic_DNA"/>
</dbReference>
<gene>
    <name evidence="9" type="ORF">JO380_002000</name>
</gene>
<feature type="signal peptide" evidence="7">
    <location>
        <begin position="1"/>
        <end position="32"/>
    </location>
</feature>
<evidence type="ECO:0000256" key="1">
    <source>
        <dbReference type="ARBA" id="ARBA00004196"/>
    </source>
</evidence>
<protein>
    <submittedName>
        <fullName evidence="9">Methionine-rich copper-binding protein CopC</fullName>
    </submittedName>
</protein>
<keyword evidence="10" id="KW-1185">Reference proteome</keyword>
<proteinExistence type="predicted"/>
<dbReference type="InterPro" id="IPR014756">
    <property type="entry name" value="Ig_E-set"/>
</dbReference>
<feature type="chain" id="PRO_5045409581" evidence="7">
    <location>
        <begin position="33"/>
        <end position="199"/>
    </location>
</feature>
<feature type="region of interest" description="Disordered" evidence="5">
    <location>
        <begin position="120"/>
        <end position="164"/>
    </location>
</feature>
<dbReference type="SUPFAM" id="SSF81296">
    <property type="entry name" value="E set domains"/>
    <property type="match status" value="1"/>
</dbReference>
<reference evidence="9 10" key="1">
    <citation type="submission" date="2023-07" db="EMBL/GenBank/DDBJ databases">
        <title>Sequencing the genomes of 1000 actinobacteria strains.</title>
        <authorList>
            <person name="Klenk H.-P."/>
        </authorList>
    </citation>
    <scope>NUCLEOTIDE SEQUENCE [LARGE SCALE GENOMIC DNA]</scope>
    <source>
        <strain evidence="9 10">DSM 14785</strain>
    </source>
</reference>
<keyword evidence="4" id="KW-0186">Copper</keyword>
<evidence type="ECO:0000256" key="5">
    <source>
        <dbReference type="SAM" id="MobiDB-lite"/>
    </source>
</evidence>
<keyword evidence="3 7" id="KW-0732">Signal</keyword>
<evidence type="ECO:0000256" key="6">
    <source>
        <dbReference type="SAM" id="Phobius"/>
    </source>
</evidence>
<comment type="subcellular location">
    <subcellularLocation>
        <location evidence="1">Cell envelope</location>
    </subcellularLocation>
</comment>
<feature type="compositionally biased region" description="Low complexity" evidence="5">
    <location>
        <begin position="134"/>
        <end position="148"/>
    </location>
</feature>
<keyword evidence="6" id="KW-0472">Membrane</keyword>
<feature type="domain" description="CopC" evidence="8">
    <location>
        <begin position="33"/>
        <end position="126"/>
    </location>
</feature>
<organism evidence="9 10">
    <name type="scientific">Cellulomonas iranensis</name>
    <dbReference type="NCBI Taxonomy" id="76862"/>
    <lineage>
        <taxon>Bacteria</taxon>
        <taxon>Bacillati</taxon>
        <taxon>Actinomycetota</taxon>
        <taxon>Actinomycetes</taxon>
        <taxon>Micrococcales</taxon>
        <taxon>Cellulomonadaceae</taxon>
        <taxon>Cellulomonas</taxon>
    </lineage>
</organism>
<dbReference type="Gene3D" id="2.60.40.1220">
    <property type="match status" value="1"/>
</dbReference>
<dbReference type="PANTHER" id="PTHR34820">
    <property type="entry name" value="INNER MEMBRANE PROTEIN YEBZ"/>
    <property type="match status" value="1"/>
</dbReference>
<dbReference type="InterPro" id="IPR032694">
    <property type="entry name" value="CopC/D"/>
</dbReference>
<evidence type="ECO:0000256" key="2">
    <source>
        <dbReference type="ARBA" id="ARBA00022723"/>
    </source>
</evidence>
<keyword evidence="6" id="KW-0812">Transmembrane</keyword>
<feature type="transmembrane region" description="Helical" evidence="6">
    <location>
        <begin position="170"/>
        <end position="190"/>
    </location>
</feature>
<sequence>MTSSFRRALGRAVAVSSFAGLMLLGSSTVASAHDQLIDSDPDGDQRLEQTPVEIRLEFSAEVMDVGAAVVVADAAGEDRAAGAPVIDGRVVTVPLEPDLPDGGYTVRWRVVSSDGHPIAGSIPFGVRDDPPSASPAAPSATSSTTADPQGPQAGAEGSTAASGDGPLRTVLVAAAGAGIAAGVYAVVLVVRRRALTRAR</sequence>
<evidence type="ECO:0000313" key="9">
    <source>
        <dbReference type="EMBL" id="MDQ0425619.1"/>
    </source>
</evidence>
<evidence type="ECO:0000313" key="10">
    <source>
        <dbReference type="Proteomes" id="UP001240250"/>
    </source>
</evidence>